<gene>
    <name evidence="1" type="ORF">CYMTET_45952</name>
</gene>
<accession>A0AAE0EXI7</accession>
<evidence type="ECO:0000313" key="1">
    <source>
        <dbReference type="EMBL" id="KAK3244431.1"/>
    </source>
</evidence>
<comment type="caution">
    <text evidence="1">The sequence shown here is derived from an EMBL/GenBank/DDBJ whole genome shotgun (WGS) entry which is preliminary data.</text>
</comment>
<dbReference type="AlphaFoldDB" id="A0AAE0EXI7"/>
<dbReference type="Proteomes" id="UP001190700">
    <property type="component" value="Unassembled WGS sequence"/>
</dbReference>
<keyword evidence="2" id="KW-1185">Reference proteome</keyword>
<proteinExistence type="predicted"/>
<evidence type="ECO:0000313" key="2">
    <source>
        <dbReference type="Proteomes" id="UP001190700"/>
    </source>
</evidence>
<dbReference type="EMBL" id="LGRX02031861">
    <property type="protein sequence ID" value="KAK3244431.1"/>
    <property type="molecule type" value="Genomic_DNA"/>
</dbReference>
<name>A0AAE0EXI7_9CHLO</name>
<reference evidence="1 2" key="1">
    <citation type="journal article" date="2015" name="Genome Biol. Evol.">
        <title>Comparative Genomics of a Bacterivorous Green Alga Reveals Evolutionary Causalities and Consequences of Phago-Mixotrophic Mode of Nutrition.</title>
        <authorList>
            <person name="Burns J.A."/>
            <person name="Paasch A."/>
            <person name="Narechania A."/>
            <person name="Kim E."/>
        </authorList>
    </citation>
    <scope>NUCLEOTIDE SEQUENCE [LARGE SCALE GENOMIC DNA]</scope>
    <source>
        <strain evidence="1 2">PLY_AMNH</strain>
    </source>
</reference>
<protein>
    <submittedName>
        <fullName evidence="1">Uncharacterized protein</fullName>
    </submittedName>
</protein>
<organism evidence="1 2">
    <name type="scientific">Cymbomonas tetramitiformis</name>
    <dbReference type="NCBI Taxonomy" id="36881"/>
    <lineage>
        <taxon>Eukaryota</taxon>
        <taxon>Viridiplantae</taxon>
        <taxon>Chlorophyta</taxon>
        <taxon>Pyramimonadophyceae</taxon>
        <taxon>Pyramimonadales</taxon>
        <taxon>Pyramimonadaceae</taxon>
        <taxon>Cymbomonas</taxon>
    </lineage>
</organism>
<sequence>MTKTASEWHKSIPSRRIRLGCISREHMRMIWTKRSVPRACKEVRCATQDTTEESAGSQSRRHALLSLVSWAAPATIAREANAAAEINYDRQF</sequence>